<comment type="caution">
    <text evidence="2">The sequence shown here is derived from an EMBL/GenBank/DDBJ whole genome shotgun (WGS) entry which is preliminary data.</text>
</comment>
<evidence type="ECO:0000313" key="2">
    <source>
        <dbReference type="EMBL" id="KAL1492150.1"/>
    </source>
</evidence>
<feature type="compositionally biased region" description="Polar residues" evidence="1">
    <location>
        <begin position="1"/>
        <end position="20"/>
    </location>
</feature>
<evidence type="ECO:0000313" key="3">
    <source>
        <dbReference type="Proteomes" id="UP001566132"/>
    </source>
</evidence>
<protein>
    <submittedName>
        <fullName evidence="2">Uncharacterized protein</fullName>
    </submittedName>
</protein>
<dbReference type="AlphaFoldDB" id="A0ABD1EC06"/>
<reference evidence="2 3" key="1">
    <citation type="submission" date="2024-05" db="EMBL/GenBank/DDBJ databases">
        <title>Genetic variation in Jamaican populations of the coffee berry borer (Hypothenemus hampei).</title>
        <authorList>
            <person name="Errbii M."/>
            <person name="Myrie A."/>
        </authorList>
    </citation>
    <scope>NUCLEOTIDE SEQUENCE [LARGE SCALE GENOMIC DNA]</scope>
    <source>
        <strain evidence="2">JA-Hopewell-2020-01-JO</strain>
        <tissue evidence="2">Whole body</tissue>
    </source>
</reference>
<dbReference type="Proteomes" id="UP001566132">
    <property type="component" value="Unassembled WGS sequence"/>
</dbReference>
<sequence>MDQDLGSDQQVWQNGSNALNTRPVMSEGVTAVRQRQYEDVNTGGTGPTDGRESLDIPLQVLCVPEEAQRSLNDGVNSQPIPAARDEGVRRSSPGRAPDRLDL</sequence>
<feature type="compositionally biased region" description="Polar residues" evidence="1">
    <location>
        <begin position="69"/>
        <end position="79"/>
    </location>
</feature>
<organism evidence="2 3">
    <name type="scientific">Hypothenemus hampei</name>
    <name type="common">Coffee berry borer</name>
    <dbReference type="NCBI Taxonomy" id="57062"/>
    <lineage>
        <taxon>Eukaryota</taxon>
        <taxon>Metazoa</taxon>
        <taxon>Ecdysozoa</taxon>
        <taxon>Arthropoda</taxon>
        <taxon>Hexapoda</taxon>
        <taxon>Insecta</taxon>
        <taxon>Pterygota</taxon>
        <taxon>Neoptera</taxon>
        <taxon>Endopterygota</taxon>
        <taxon>Coleoptera</taxon>
        <taxon>Polyphaga</taxon>
        <taxon>Cucujiformia</taxon>
        <taxon>Curculionidae</taxon>
        <taxon>Scolytinae</taxon>
        <taxon>Hypothenemus</taxon>
    </lineage>
</organism>
<evidence type="ECO:0000256" key="1">
    <source>
        <dbReference type="SAM" id="MobiDB-lite"/>
    </source>
</evidence>
<feature type="region of interest" description="Disordered" evidence="1">
    <location>
        <begin position="1"/>
        <end position="102"/>
    </location>
</feature>
<gene>
    <name evidence="2" type="ORF">ABEB36_012638</name>
</gene>
<proteinExistence type="predicted"/>
<dbReference type="EMBL" id="JBDJPC010000009">
    <property type="protein sequence ID" value="KAL1492150.1"/>
    <property type="molecule type" value="Genomic_DNA"/>
</dbReference>
<keyword evidence="3" id="KW-1185">Reference proteome</keyword>
<accession>A0ABD1EC06</accession>
<name>A0ABD1EC06_HYPHA</name>